<evidence type="ECO:0000256" key="3">
    <source>
        <dbReference type="ARBA" id="ARBA00022691"/>
    </source>
</evidence>
<evidence type="ECO:0000313" key="5">
    <source>
        <dbReference type="EMBL" id="AJY46199.1"/>
    </source>
</evidence>
<dbReference type="GO" id="GO:0005829">
    <property type="term" value="C:cytosol"/>
    <property type="evidence" value="ECO:0007669"/>
    <property type="project" value="TreeGrafter"/>
</dbReference>
<dbReference type="GO" id="GO:0003676">
    <property type="term" value="F:nucleic acid binding"/>
    <property type="evidence" value="ECO:0007669"/>
    <property type="project" value="InterPro"/>
</dbReference>
<accession>A0A0D5LPP2</accession>
<dbReference type="PROSITE" id="PS00092">
    <property type="entry name" value="N6_MTASE"/>
    <property type="match status" value="1"/>
</dbReference>
<evidence type="ECO:0000313" key="6">
    <source>
        <dbReference type="Proteomes" id="UP000032611"/>
    </source>
</evidence>
<dbReference type="KEGG" id="mey:TM49_11765"/>
<dbReference type="STRING" id="1486262.TM49_11765"/>
<evidence type="ECO:0000256" key="1">
    <source>
        <dbReference type="ARBA" id="ARBA00022603"/>
    </source>
</evidence>
<keyword evidence="6" id="KW-1185">Reference proteome</keyword>
<dbReference type="SUPFAM" id="SSF53335">
    <property type="entry name" value="S-adenosyl-L-methionine-dependent methyltransferases"/>
    <property type="match status" value="1"/>
</dbReference>
<gene>
    <name evidence="5" type="ORF">TM49_11765</name>
</gene>
<dbReference type="RefSeq" id="WP_045681458.1">
    <property type="nucleotide sequence ID" value="NZ_CP010803.1"/>
</dbReference>
<dbReference type="InterPro" id="IPR017127">
    <property type="entry name" value="Ribosome_uL3_MTase"/>
</dbReference>
<dbReference type="InterPro" id="IPR029063">
    <property type="entry name" value="SAM-dependent_MTases_sf"/>
</dbReference>
<evidence type="ECO:0000259" key="4">
    <source>
        <dbReference type="Pfam" id="PF05175"/>
    </source>
</evidence>
<evidence type="ECO:0000256" key="2">
    <source>
        <dbReference type="ARBA" id="ARBA00022679"/>
    </source>
</evidence>
<dbReference type="AlphaFoldDB" id="A0A0D5LPP2"/>
<feature type="domain" description="Methyltransferase small" evidence="4">
    <location>
        <begin position="125"/>
        <end position="220"/>
    </location>
</feature>
<dbReference type="NCBIfam" id="TIGR00536">
    <property type="entry name" value="hemK_fam"/>
    <property type="match status" value="1"/>
</dbReference>
<dbReference type="PIRSF" id="PIRSF037167">
    <property type="entry name" value="Mtase_YfcB_prd"/>
    <property type="match status" value="1"/>
</dbReference>
<sequence length="306" mass="33760">MPIDDDVTRELVTLRDYWRYAISRFNAADLAYGHGTSTAGDDAAFLLLDSLELPIDVLDPFLDARLLPAERRLLAERIEDRVTTRRPSSYITGRAYIQGVRFFVDERVIVPRSHIGELLFSEYLEQEGSSFLPDPMSVETAADICTGSGCLAILAAKFLPNATVDAVDLSEDALEVARRNVTEHEVEEQVNLIAGDLFAPLAGRRYDLIITNPPYVDHDAMDGYPAEYQAEPAMAHDGGVDGLDLVRTILRTASDHLNPGGGLLCEIGSGREILEEEFPALDFVWIETENSQDAVFWISAEDLAAA</sequence>
<dbReference type="PANTHER" id="PTHR47806">
    <property type="entry name" value="50S RIBOSOMAL PROTEIN L3 GLUTAMINE METHYLTRANSFERASE"/>
    <property type="match status" value="1"/>
</dbReference>
<dbReference type="PATRIC" id="fig|1486262.3.peg.2433"/>
<dbReference type="InterPro" id="IPR002052">
    <property type="entry name" value="DNA_methylase_N6_adenine_CS"/>
</dbReference>
<dbReference type="EMBL" id="CP010803">
    <property type="protein sequence ID" value="AJY46199.1"/>
    <property type="molecule type" value="Genomic_DNA"/>
</dbReference>
<dbReference type="PANTHER" id="PTHR47806:SF1">
    <property type="entry name" value="RIBOSOMAL PROTEIN UL3 GLUTAMINE METHYLTRANSFERASE"/>
    <property type="match status" value="1"/>
</dbReference>
<protein>
    <submittedName>
        <fullName evidence="5">SAM-dependent methyltransferase</fullName>
    </submittedName>
</protein>
<dbReference type="HOGENOM" id="CLU_018398_5_1_5"/>
<dbReference type="Proteomes" id="UP000032611">
    <property type="component" value="Chromosome"/>
</dbReference>
<dbReference type="OrthoDB" id="9800643at2"/>
<reference evidence="5 6" key="1">
    <citation type="journal article" date="2015" name="Genome Announc.">
        <title>Complete genome sequence of Martelella endophytica YC6887, which has antifungal activity associated with a halophyte.</title>
        <authorList>
            <person name="Khan A."/>
            <person name="Khan H."/>
            <person name="Chung E.J."/>
            <person name="Hossain M.T."/>
            <person name="Chung Y.R."/>
        </authorList>
    </citation>
    <scope>NUCLEOTIDE SEQUENCE [LARGE SCALE GENOMIC DNA]</scope>
    <source>
        <strain evidence="5">YC6887</strain>
    </source>
</reference>
<name>A0A0D5LPP2_MAREN</name>
<keyword evidence="2 5" id="KW-0808">Transferase</keyword>
<dbReference type="GO" id="GO:0032259">
    <property type="term" value="P:methylation"/>
    <property type="evidence" value="ECO:0007669"/>
    <property type="project" value="UniProtKB-KW"/>
</dbReference>
<dbReference type="GO" id="GO:0036009">
    <property type="term" value="F:protein-glutamine N-methyltransferase activity"/>
    <property type="evidence" value="ECO:0007669"/>
    <property type="project" value="InterPro"/>
</dbReference>
<dbReference type="InterPro" id="IPR004556">
    <property type="entry name" value="HemK-like"/>
</dbReference>
<organism evidence="5 6">
    <name type="scientific">Martelella endophytica</name>
    <dbReference type="NCBI Taxonomy" id="1486262"/>
    <lineage>
        <taxon>Bacteria</taxon>
        <taxon>Pseudomonadati</taxon>
        <taxon>Pseudomonadota</taxon>
        <taxon>Alphaproteobacteria</taxon>
        <taxon>Hyphomicrobiales</taxon>
        <taxon>Aurantimonadaceae</taxon>
        <taxon>Martelella</taxon>
    </lineage>
</organism>
<dbReference type="NCBIfam" id="TIGR03533">
    <property type="entry name" value="L3_gln_methyl"/>
    <property type="match status" value="1"/>
</dbReference>
<keyword evidence="3" id="KW-0949">S-adenosyl-L-methionine</keyword>
<dbReference type="Gene3D" id="3.40.50.150">
    <property type="entry name" value="Vaccinia Virus protein VP39"/>
    <property type="match status" value="1"/>
</dbReference>
<dbReference type="CDD" id="cd02440">
    <property type="entry name" value="AdoMet_MTases"/>
    <property type="match status" value="1"/>
</dbReference>
<proteinExistence type="predicted"/>
<keyword evidence="1 5" id="KW-0489">Methyltransferase</keyword>
<dbReference type="Pfam" id="PF05175">
    <property type="entry name" value="MTS"/>
    <property type="match status" value="1"/>
</dbReference>
<dbReference type="InterPro" id="IPR007848">
    <property type="entry name" value="Small_mtfrase_dom"/>
</dbReference>